<dbReference type="Proteomes" id="UP001620514">
    <property type="component" value="Unassembled WGS sequence"/>
</dbReference>
<accession>A0ABW8MRU3</accession>
<dbReference type="InterPro" id="IPR050266">
    <property type="entry name" value="AB_hydrolase_sf"/>
</dbReference>
<dbReference type="InterPro" id="IPR029058">
    <property type="entry name" value="AB_hydrolase_fold"/>
</dbReference>
<evidence type="ECO:0000313" key="2">
    <source>
        <dbReference type="EMBL" id="MFK4446445.1"/>
    </source>
</evidence>
<protein>
    <submittedName>
        <fullName evidence="2">Pimeloyl-ACP methyl ester carboxylesterase</fullName>
    </submittedName>
</protein>
<keyword evidence="3" id="KW-1185">Reference proteome</keyword>
<dbReference type="PANTHER" id="PTHR43798:SF5">
    <property type="entry name" value="MONOACYLGLYCEROL LIPASE ABHD6"/>
    <property type="match status" value="1"/>
</dbReference>
<dbReference type="EMBL" id="JBIYDN010000026">
    <property type="protein sequence ID" value="MFK4446445.1"/>
    <property type="molecule type" value="Genomic_DNA"/>
</dbReference>
<dbReference type="SUPFAM" id="SSF53474">
    <property type="entry name" value="alpha/beta-Hydrolases"/>
    <property type="match status" value="1"/>
</dbReference>
<gene>
    <name evidence="2" type="ORF">ABH943_006477</name>
</gene>
<reference evidence="2 3" key="2">
    <citation type="submission" date="2024-11" db="EMBL/GenBank/DDBJ databases">
        <title>Using genomics to understand microbial adaptation to soil warming.</title>
        <authorList>
            <person name="Deangelis K.M. PhD."/>
        </authorList>
    </citation>
    <scope>NUCLEOTIDE SEQUENCE [LARGE SCALE GENOMIC DNA]</scope>
    <source>
        <strain evidence="2 3">GAS97</strain>
    </source>
</reference>
<dbReference type="Pfam" id="PF12697">
    <property type="entry name" value="Abhydrolase_6"/>
    <property type="match status" value="1"/>
</dbReference>
<proteinExistence type="predicted"/>
<evidence type="ECO:0000313" key="3">
    <source>
        <dbReference type="Proteomes" id="UP001620514"/>
    </source>
</evidence>
<dbReference type="Gene3D" id="3.40.50.1820">
    <property type="entry name" value="alpha/beta hydrolase"/>
    <property type="match status" value="1"/>
</dbReference>
<sequence length="301" mass="32021">MYAQRRPTVPVARRSSVIYPDPKLDATRLIETVRLPMKDHDAGEARETDAALFTLSGGEGDDVLLLLHGLGATADVWSPLIRRLSGVWRGRWLAPDLPGHGRSPKATNYAIGAQAATVTRLLPAGSRVYVLAHSLGGVIGVLLASQWFGAAVHAVTAFSVKVTWTDEERDMAARRASATLKYFASRGEALTFYLKVSGLAGLVLEDDPVAARGVVQEVAGWRLAADPATAGVGGQPLAPMLAAATCSIVLCAGRRDPMVKLDTLRSMHSQVVDLGDLGHNPHVEAPDVILQLVRDLSVKCG</sequence>
<feature type="domain" description="AB hydrolase-1" evidence="1">
    <location>
        <begin position="64"/>
        <end position="290"/>
    </location>
</feature>
<organism evidence="2 3">
    <name type="scientific">Caballeronia udeis</name>
    <dbReference type="NCBI Taxonomy" id="1232866"/>
    <lineage>
        <taxon>Bacteria</taxon>
        <taxon>Pseudomonadati</taxon>
        <taxon>Pseudomonadota</taxon>
        <taxon>Betaproteobacteria</taxon>
        <taxon>Burkholderiales</taxon>
        <taxon>Burkholderiaceae</taxon>
        <taxon>Caballeronia</taxon>
    </lineage>
</organism>
<dbReference type="InterPro" id="IPR000073">
    <property type="entry name" value="AB_hydrolase_1"/>
</dbReference>
<dbReference type="PANTHER" id="PTHR43798">
    <property type="entry name" value="MONOACYLGLYCEROL LIPASE"/>
    <property type="match status" value="1"/>
</dbReference>
<reference evidence="2 3" key="1">
    <citation type="submission" date="2024-10" db="EMBL/GenBank/DDBJ databases">
        <authorList>
            <person name="Deangelis K."/>
            <person name="Huntemann M."/>
            <person name="Clum A."/>
            <person name="Wang J."/>
            <person name="Palaniappan K."/>
            <person name="Ritter S."/>
            <person name="Chen I.-M."/>
            <person name="Stamatis D."/>
            <person name="Reddy T."/>
            <person name="O'Malley R."/>
            <person name="Daum C."/>
            <person name="Ng V."/>
            <person name="Ivanova N."/>
            <person name="Kyrpides N."/>
            <person name="Woyke T."/>
        </authorList>
    </citation>
    <scope>NUCLEOTIDE SEQUENCE [LARGE SCALE GENOMIC DNA]</scope>
    <source>
        <strain evidence="2 3">GAS97</strain>
    </source>
</reference>
<comment type="caution">
    <text evidence="2">The sequence shown here is derived from an EMBL/GenBank/DDBJ whole genome shotgun (WGS) entry which is preliminary data.</text>
</comment>
<name>A0ABW8MRU3_9BURK</name>
<evidence type="ECO:0000259" key="1">
    <source>
        <dbReference type="Pfam" id="PF12697"/>
    </source>
</evidence>